<name>A0A6A5V8A5_9PLEO</name>
<sequence length="220" mass="24582">MDTPALTPETISVASSLASPSPPAPLQTKPTRTKSPPFTMAFNTSGFFSKSKNAPPLSPHFDIPTRGTRRDSVSPRKDKPQREPSPRARKMQEDNPYFPSIADQERAERWKRDAAWLPQPSPPLAAQESTPPTDEEELSGLKLAPREDEDAAARLNDLSLSPMERRRTMRITLPVWDKMPAGAEARGCSESMPPESAEAYRRGMKSHLEEVIQRRKKLGR</sequence>
<feature type="compositionally biased region" description="Polar residues" evidence="1">
    <location>
        <begin position="28"/>
        <end position="52"/>
    </location>
</feature>
<evidence type="ECO:0000256" key="1">
    <source>
        <dbReference type="SAM" id="MobiDB-lite"/>
    </source>
</evidence>
<protein>
    <submittedName>
        <fullName evidence="2">Uncharacterized protein</fullName>
    </submittedName>
</protein>
<keyword evidence="3" id="KW-1185">Reference proteome</keyword>
<feature type="compositionally biased region" description="Basic and acidic residues" evidence="1">
    <location>
        <begin position="103"/>
        <end position="114"/>
    </location>
</feature>
<evidence type="ECO:0000313" key="2">
    <source>
        <dbReference type="EMBL" id="KAF1973431.1"/>
    </source>
</evidence>
<reference evidence="2" key="1">
    <citation type="journal article" date="2020" name="Stud. Mycol.">
        <title>101 Dothideomycetes genomes: a test case for predicting lifestyles and emergence of pathogens.</title>
        <authorList>
            <person name="Haridas S."/>
            <person name="Albert R."/>
            <person name="Binder M."/>
            <person name="Bloem J."/>
            <person name="Labutti K."/>
            <person name="Salamov A."/>
            <person name="Andreopoulos B."/>
            <person name="Baker S."/>
            <person name="Barry K."/>
            <person name="Bills G."/>
            <person name="Bluhm B."/>
            <person name="Cannon C."/>
            <person name="Castanera R."/>
            <person name="Culley D."/>
            <person name="Daum C."/>
            <person name="Ezra D."/>
            <person name="Gonzalez J."/>
            <person name="Henrissat B."/>
            <person name="Kuo A."/>
            <person name="Liang C."/>
            <person name="Lipzen A."/>
            <person name="Lutzoni F."/>
            <person name="Magnuson J."/>
            <person name="Mondo S."/>
            <person name="Nolan M."/>
            <person name="Ohm R."/>
            <person name="Pangilinan J."/>
            <person name="Park H.-J."/>
            <person name="Ramirez L."/>
            <person name="Alfaro M."/>
            <person name="Sun H."/>
            <person name="Tritt A."/>
            <person name="Yoshinaga Y."/>
            <person name="Zwiers L.-H."/>
            <person name="Turgeon B."/>
            <person name="Goodwin S."/>
            <person name="Spatafora J."/>
            <person name="Crous P."/>
            <person name="Grigoriev I."/>
        </authorList>
    </citation>
    <scope>NUCLEOTIDE SEQUENCE</scope>
    <source>
        <strain evidence="2">CBS 107.79</strain>
    </source>
</reference>
<feature type="region of interest" description="Disordered" evidence="1">
    <location>
        <begin position="1"/>
        <end position="166"/>
    </location>
</feature>
<dbReference type="Proteomes" id="UP000800036">
    <property type="component" value="Unassembled WGS sequence"/>
</dbReference>
<dbReference type="AlphaFoldDB" id="A0A6A5V8A5"/>
<organism evidence="2 3">
    <name type="scientific">Bimuria novae-zelandiae CBS 107.79</name>
    <dbReference type="NCBI Taxonomy" id="1447943"/>
    <lineage>
        <taxon>Eukaryota</taxon>
        <taxon>Fungi</taxon>
        <taxon>Dikarya</taxon>
        <taxon>Ascomycota</taxon>
        <taxon>Pezizomycotina</taxon>
        <taxon>Dothideomycetes</taxon>
        <taxon>Pleosporomycetidae</taxon>
        <taxon>Pleosporales</taxon>
        <taxon>Massarineae</taxon>
        <taxon>Didymosphaeriaceae</taxon>
        <taxon>Bimuria</taxon>
    </lineage>
</organism>
<accession>A0A6A5V8A5</accession>
<feature type="region of interest" description="Disordered" evidence="1">
    <location>
        <begin position="182"/>
        <end position="202"/>
    </location>
</feature>
<evidence type="ECO:0000313" key="3">
    <source>
        <dbReference type="Proteomes" id="UP000800036"/>
    </source>
</evidence>
<feature type="compositionally biased region" description="Basic and acidic residues" evidence="1">
    <location>
        <begin position="68"/>
        <end position="93"/>
    </location>
</feature>
<dbReference type="OrthoDB" id="3798938at2759"/>
<dbReference type="EMBL" id="ML976680">
    <property type="protein sequence ID" value="KAF1973431.1"/>
    <property type="molecule type" value="Genomic_DNA"/>
</dbReference>
<gene>
    <name evidence="2" type="ORF">BU23DRAFT_129916</name>
</gene>
<proteinExistence type="predicted"/>